<dbReference type="KEGG" id="vg:1733047"/>
<reference evidence="1 2" key="13">
    <citation type="journal article" date="1998" name="Virus Genes">
        <title>Identification of a thymidylate synthase gene within the genome of Chilo iridescent virus.</title>
        <authorList>
            <person name="Muller K."/>
            <person name="Tidona C.A."/>
            <person name="Bahr U."/>
            <person name="Darai G."/>
        </authorList>
    </citation>
    <scope>NUCLEOTIDE SEQUENCE [LARGE SCALE GENOMIC DNA]</scope>
</reference>
<protein>
    <submittedName>
        <fullName evidence="1">011L</fullName>
    </submittedName>
</protein>
<reference evidence="1 2" key="10">
    <citation type="journal article" date="1994" name="Nucleic Acids Res.">
        <title>Identification of genes encoding zinc finger proteins, non-histone chromosomal HMG protein homologue, and a putative GTP phosphohydrolase in the genome of Chilo iridescent virus.</title>
        <authorList>
            <person name="Schnitzler P."/>
            <person name="Hug M."/>
            <person name="Handermann M."/>
            <person name="Janssen W."/>
            <person name="Koonin E.V."/>
            <person name="Delius H."/>
            <person name="Darai C."/>
        </authorList>
    </citation>
    <scope>NUCLEOTIDE SEQUENCE [LARGE SCALE GENOMIC DNA]</scope>
</reference>
<reference evidence="1 2" key="3">
    <citation type="journal article" date="1987" name="Virology">
        <title>Molecular cloning and physical mapping of the genome of insect iridescent virus type 6: further evidence for circular permutation of the viral genome.</title>
        <authorList>
            <person name="Schnitzler P."/>
            <person name="Soltau J.B."/>
            <person name="Fischer M."/>
            <person name="Reisner H."/>
            <person name="Scholz J."/>
            <person name="Delius H."/>
            <person name="Darai G."/>
        </authorList>
    </citation>
    <scope>NUCLEOTIDE SEQUENCE [LARGE SCALE GENOMIC DNA]</scope>
</reference>
<reference evidence="1 2" key="15">
    <citation type="journal article" date="2001" name="Virology">
        <title>Analysis of the first complete DNA sequence of an invertebrate iridovirus: coding strategy of the genome of Chilo iridescent virus.</title>
        <authorList>
            <person name="Jakob N.J."/>
            <person name="Muller K."/>
            <person name="Bahr U."/>
            <person name="Darai G."/>
        </authorList>
    </citation>
    <scope>NUCLEOTIDE SEQUENCE [LARGE SCALE GENOMIC DNA]</scope>
</reference>
<reference evidence="1 2" key="9">
    <citation type="journal article" date="1994" name="J. Gen. Virol.">
        <title>Insect iridescent virus type 6 encodes a polypeptide related to the largest subunit of eukaryotic RNA polymerase II.</title>
        <authorList>
            <person name="Schnitzler P."/>
            <person name="Sonntag K.C."/>
            <person name="Muller M."/>
            <person name="Janssen W."/>
            <person name="Bugert J.J."/>
            <person name="Koonin E.V."/>
            <person name="Darai G."/>
        </authorList>
    </citation>
    <scope>NUCLEOTIDE SEQUENCE [LARGE SCALE GENOMIC DNA]</scope>
</reference>
<dbReference type="RefSeq" id="NP_149474.1">
    <property type="nucleotide sequence ID" value="NC_003038.1"/>
</dbReference>
<accession>Q91G83</accession>
<evidence type="ECO:0000313" key="2">
    <source>
        <dbReference type="Proteomes" id="UP000001359"/>
    </source>
</evidence>
<reference evidence="1 2" key="7">
    <citation type="journal article" date="1993" name="J. Gen. Virol.">
        <title>Identification of the gene encoding the major capsid protein of insect iridescent virus type 6 by polymerase chain reaction.</title>
        <authorList>
            <person name="Stohwasser R."/>
            <person name="Raab K."/>
            <person name="Schnitzler P."/>
            <person name="Janssen W."/>
            <person name="Darai G."/>
        </authorList>
    </citation>
    <scope>NUCLEOTIDE SEQUENCE [LARGE SCALE GENOMIC DNA]</scope>
</reference>
<dbReference type="EMBL" id="AF303741">
    <property type="protein sequence ID" value="AAK81949.1"/>
    <property type="molecule type" value="Genomic_DNA"/>
</dbReference>
<keyword evidence="2" id="KW-1185">Reference proteome</keyword>
<organismHost>
    <name type="scientific">Gryllus bimaculatus</name>
    <name type="common">Two-spotted cricket</name>
    <dbReference type="NCBI Taxonomy" id="6999"/>
</organismHost>
<organismHost>
    <name type="scientific">Spodoptera frugiperda</name>
    <name type="common">Fall armyworm</name>
    <dbReference type="NCBI Taxonomy" id="7108"/>
</organismHost>
<dbReference type="Proteomes" id="UP000001359">
    <property type="component" value="Segment"/>
</dbReference>
<reference evidence="1 2" key="5">
    <citation type="journal article" date="1992" name="Virus Genes">
        <title>Identification and mapping of origins of DNA replication within the DNA sequences of the genome of insect iridescent virus type 6.</title>
        <authorList>
            <person name="Handermann M."/>
            <person name="Schnitzler P."/>
            <person name="Rosen-Wolff A."/>
            <person name="Raab K."/>
            <person name="Sonntag K.C."/>
            <person name="Darai G."/>
        </authorList>
    </citation>
    <scope>NUCLEOTIDE SEQUENCE [LARGE SCALE GENOMIC DNA]</scope>
</reference>
<reference evidence="1 2" key="12">
    <citation type="journal article" date="1997" name="Virus Genes">
        <title>The DNA sequence of Chilo iridescent virus between the genome coordinates 0.101 and 0.391; similarities in coding strategy between insect and vertebrate iridoviruses.</title>
        <authorList>
            <person name="Bahr U."/>
            <person name="Tidona C.A."/>
            <person name="Darai G."/>
        </authorList>
    </citation>
    <scope>NUCLEOTIDE SEQUENCE [LARGE SCALE GENOMIC DNA]</scope>
</reference>
<reference evidence="1 2" key="11">
    <citation type="journal article" date="1994" name="Virus Genes">
        <title>Chilo iridescent virus encodes a putative helicase belonging to a distinct family within the "DEAD/H" superfamily: implications for the evolution of large DNA viruses.</title>
        <authorList>
            <person name="Sonntag K.C."/>
            <person name="Schnitzler P."/>
            <person name="Koonin E.V."/>
            <person name="Darai G."/>
        </authorList>
    </citation>
    <scope>NUCLEOTIDE SEQUENCE [LARGE SCALE GENOMIC DNA]</scope>
</reference>
<dbReference type="GeneID" id="1733047"/>
<name>Q91G83_IIV6</name>
<evidence type="ECO:0000313" key="1">
    <source>
        <dbReference type="EMBL" id="AAK81949.1"/>
    </source>
</evidence>
<organismHost>
    <name type="scientific">Chilo suppressalis</name>
    <name type="common">Asiatic rice borer moth</name>
    <dbReference type="NCBI Taxonomy" id="168631"/>
</organismHost>
<reference evidence="1 2" key="1">
    <citation type="journal article" date="1984" name="J. Virol.">
        <title>DNA analysis of insect iridescent virus 6: evidence for circular permutation and terminal redundancy.</title>
        <authorList>
            <person name="Delius H."/>
            <person name="Darai G."/>
            <person name="Fluegel R.M."/>
        </authorList>
    </citation>
    <scope>NUCLEOTIDE SEQUENCE [LARGE SCALE GENOMIC DNA]</scope>
</reference>
<reference evidence="1 2" key="14">
    <citation type="journal article" date="1999" name="Virus Genes">
        <title>Identification of a gene cluster within the genome of Chilo iridescent virus encoding enzymes involved in viral DNA replication and processing.</title>
        <authorList>
            <person name="Muller K."/>
            <person name="Tidona C.A."/>
            <person name="Darai G."/>
        </authorList>
    </citation>
    <scope>NUCLEOTIDE SEQUENCE [LARGE SCALE GENOMIC DNA]</scope>
</reference>
<reference evidence="1 2" key="2">
    <citation type="journal article" date="1986" name="Med. Microbiol. Immunol.">
        <title>Insect iridescent virus type 6 induced toxic degenerative hepatitis in mice.</title>
        <authorList>
            <person name="Lorbacher de Ruiz H."/>
            <person name="Gelderblom H."/>
            <person name="Hofmann W."/>
            <person name="Darai G."/>
        </authorList>
    </citation>
    <scope>NUCLEOTIDE SEQUENCE [LARGE SCALE GENOMIC DNA]</scope>
</reference>
<proteinExistence type="predicted"/>
<reference evidence="1 2" key="8">
    <citation type="journal article" date="1994" name="Intervirology">
        <title>Identification of the primary structure and the coding capacity of the genome of insect iridescent virus type 6 between the genome coordinates 0.310 and 0.347 (7990 bp).</title>
        <authorList>
            <person name="Sonntag K.C."/>
            <person name="Schnitzler P."/>
            <person name="Janssen W."/>
            <person name="Darai G."/>
        </authorList>
    </citation>
    <scope>NUCLEOTIDE SEQUENCE [LARGE SCALE GENOMIC DNA]</scope>
</reference>
<organismHost>
    <name type="scientific">Acheta domesticus</name>
    <name type="common">House cricket</name>
    <dbReference type="NCBI Taxonomy" id="6997"/>
</organismHost>
<organismHost>
    <name type="scientific">Gryllus campestris</name>
    <dbReference type="NCBI Taxonomy" id="58607"/>
</organismHost>
<sequence>MGKYRFYKLICFNGNLPLKQLSSCRRTNHTSSSFSSTISFRNTCSTITT</sequence>
<reference evidence="1 2" key="6">
    <citation type="journal article" date="1992" name="Virus Genes">
        <title>Characterization of the third origin of DNA replication of the genome of insect iridescent virus type 6.</title>
        <authorList>
            <person name="Sonntag K.C."/>
            <person name="Darai G."/>
        </authorList>
    </citation>
    <scope>NUCLEOTIDE SEQUENCE [LARGE SCALE GENOMIC DNA]</scope>
</reference>
<organism evidence="1 2">
    <name type="scientific">Invertebrate iridescent virus 6</name>
    <name type="common">IIV-6</name>
    <name type="synonym">Chilo iridescent virus</name>
    <dbReference type="NCBI Taxonomy" id="176652"/>
    <lineage>
        <taxon>Viruses</taxon>
        <taxon>Varidnaviria</taxon>
        <taxon>Bamfordvirae</taxon>
        <taxon>Nucleocytoviricota</taxon>
        <taxon>Megaviricetes</taxon>
        <taxon>Pimascovirales</taxon>
        <taxon>Pimascovirales incertae sedis</taxon>
        <taxon>Iridoviridae</taxon>
        <taxon>Betairidovirinae</taxon>
        <taxon>Iridovirus</taxon>
        <taxon>Iridovirus chilo1</taxon>
    </lineage>
</organism>
<reference evidence="1 2" key="4">
    <citation type="journal article" date="1988" name="Virology">
        <title>Identification and characterization of the repetitive DNA element in the genome of insect iridescent virus type 6.</title>
        <authorList>
            <person name="Fischer M."/>
            <person name="Schnitzler P."/>
            <person name="Delius H."/>
            <person name="Darai G."/>
        </authorList>
    </citation>
    <scope>NUCLEOTIDE SEQUENCE [LARGE SCALE GENOMIC DNA]</scope>
</reference>